<dbReference type="STRING" id="420998.JDO7802_00103"/>
<dbReference type="EMBL" id="CXSU01000005">
    <property type="protein sequence ID" value="CTQ48101.1"/>
    <property type="molecule type" value="Genomic_DNA"/>
</dbReference>
<evidence type="ECO:0000313" key="2">
    <source>
        <dbReference type="Proteomes" id="UP000049222"/>
    </source>
</evidence>
<dbReference type="Proteomes" id="UP000049222">
    <property type="component" value="Unassembled WGS sequence"/>
</dbReference>
<proteinExistence type="predicted"/>
<gene>
    <name evidence="1" type="ORF">JDO7802_00103</name>
</gene>
<dbReference type="AlphaFoldDB" id="A0A0M6YCL4"/>
<reference evidence="1 2" key="1">
    <citation type="submission" date="2015-07" db="EMBL/GenBank/DDBJ databases">
        <authorList>
            <person name="Noorani M."/>
        </authorList>
    </citation>
    <scope>NUCLEOTIDE SEQUENCE [LARGE SCALE GENOMIC DNA]</scope>
    <source>
        <strain evidence="1 2">CECT 7802</strain>
    </source>
</reference>
<accession>A0A0M6YCL4</accession>
<organism evidence="1 2">
    <name type="scientific">Jannaschia donghaensis</name>
    <dbReference type="NCBI Taxonomy" id="420998"/>
    <lineage>
        <taxon>Bacteria</taxon>
        <taxon>Pseudomonadati</taxon>
        <taxon>Pseudomonadota</taxon>
        <taxon>Alphaproteobacteria</taxon>
        <taxon>Rhodobacterales</taxon>
        <taxon>Roseobacteraceae</taxon>
        <taxon>Jannaschia</taxon>
    </lineage>
</organism>
<protein>
    <submittedName>
        <fullName evidence="1">Uncharacterized protein</fullName>
    </submittedName>
</protein>
<keyword evidence="2" id="KW-1185">Reference proteome</keyword>
<name>A0A0M6YCL4_9RHOB</name>
<sequence length="311" mass="35046">MTDIFPVSNIDSRTSVFVGCIGYEDRSSYLLREDFNDSEISHVLFDYRAVDGDGVGLCSYDRNLEIAKRMGAKLEPDFNRFLEILSSTIGSQQNPNLILDITSFDRSKMAELLLQVFRLKDALSQIRLMYSPRTFQPFEMVKFDVVQSFGPVLPEFFGSADGFEKPLSLVLGAGYEFGKAVGAVDTLEPDHIYCFRPTGTDPRFDQHIDQANVNFSFMDKQENIFGYDLNDAYTLYSDLRRLVEYEGVERSVLLLPLGPKLFAALSILIATVLHPTVMVWRHSTVSAAQPETITDAETTGAIVEFAFRFAK</sequence>
<evidence type="ECO:0000313" key="1">
    <source>
        <dbReference type="EMBL" id="CTQ48101.1"/>
    </source>
</evidence>